<dbReference type="PATRIC" id="fig|1393735.3.peg.1336"/>
<evidence type="ECO:0000313" key="1">
    <source>
        <dbReference type="EMBL" id="KER04010.1"/>
    </source>
</evidence>
<reference evidence="1 2" key="1">
    <citation type="submission" date="2014-03" db="EMBL/GenBank/DDBJ databases">
        <title>Draft Genome of Photorhabdus temperata Meg1.</title>
        <authorList>
            <person name="Hurst S.G.IV."/>
            <person name="Morris K."/>
            <person name="Thomas K."/>
            <person name="Tisa L.S."/>
        </authorList>
    </citation>
    <scope>NUCLEOTIDE SEQUENCE [LARGE SCALE GENOMIC DNA]</scope>
    <source>
        <strain evidence="1 2">Meg1</strain>
    </source>
</reference>
<dbReference type="AlphaFoldDB" id="A0A081RZA7"/>
<protein>
    <submittedName>
        <fullName evidence="1">Uncharacterized protein</fullName>
    </submittedName>
</protein>
<sequence length="216" mass="25228">MLYIPFYIELAVRAINNGAEFEPDVSEKDFRNIIWQSVIACNVDRKFGMPARRKSTFIEIAKKRAKQMLYGVDESLFDPEVVAKLEEDNLIYRDSQKLVISPMYDVLEDWALEEFISKEYIGNAHDIRAFLTAIGNEPAVNRAFRLWLFQQIKFEVVCTDFISSLLLSNDIENYWKDEVISAIIQSELPEMFLNNLSKDLLGNNCHLLIRFFSFFE</sequence>
<comment type="caution">
    <text evidence="1">The sequence shown here is derived from an EMBL/GenBank/DDBJ whole genome shotgun (WGS) entry which is preliminary data.</text>
</comment>
<name>A0A081RZA7_PHOTE</name>
<proteinExistence type="predicted"/>
<dbReference type="EMBL" id="JGVH01000019">
    <property type="protein sequence ID" value="KER04010.1"/>
    <property type="molecule type" value="Genomic_DNA"/>
</dbReference>
<evidence type="ECO:0000313" key="2">
    <source>
        <dbReference type="Proteomes" id="UP000028002"/>
    </source>
</evidence>
<organism evidence="1 2">
    <name type="scientific">Photorhabdus temperata subsp. temperata Meg1</name>
    <dbReference type="NCBI Taxonomy" id="1393735"/>
    <lineage>
        <taxon>Bacteria</taxon>
        <taxon>Pseudomonadati</taxon>
        <taxon>Pseudomonadota</taxon>
        <taxon>Gammaproteobacteria</taxon>
        <taxon>Enterobacterales</taxon>
        <taxon>Morganellaceae</taxon>
        <taxon>Photorhabdus</taxon>
    </lineage>
</organism>
<gene>
    <name evidence="1" type="ORF">MEG1DRAFT_01290</name>
</gene>
<dbReference type="Proteomes" id="UP000028002">
    <property type="component" value="Unassembled WGS sequence"/>
</dbReference>
<accession>A0A081RZA7</accession>